<feature type="domain" description="EF-hand" evidence="3">
    <location>
        <begin position="239"/>
        <end position="274"/>
    </location>
</feature>
<keyword evidence="1" id="KW-0106">Calcium</keyword>
<evidence type="ECO:0000313" key="5">
    <source>
        <dbReference type="Proteomes" id="UP001165060"/>
    </source>
</evidence>
<dbReference type="InterPro" id="IPR002048">
    <property type="entry name" value="EF_hand_dom"/>
</dbReference>
<name>A0ABQ6N5L7_9STRA</name>
<feature type="compositionally biased region" description="Basic and acidic residues" evidence="2">
    <location>
        <begin position="96"/>
        <end position="106"/>
    </location>
</feature>
<dbReference type="PROSITE" id="PS50222">
    <property type="entry name" value="EF_HAND_2"/>
    <property type="match status" value="2"/>
</dbReference>
<dbReference type="InterPro" id="IPR011992">
    <property type="entry name" value="EF-hand-dom_pair"/>
</dbReference>
<protein>
    <recommendedName>
        <fullName evidence="3">EF-hand domain-containing protein</fullName>
    </recommendedName>
</protein>
<feature type="region of interest" description="Disordered" evidence="2">
    <location>
        <begin position="1"/>
        <end position="20"/>
    </location>
</feature>
<evidence type="ECO:0000256" key="2">
    <source>
        <dbReference type="SAM" id="MobiDB-lite"/>
    </source>
</evidence>
<evidence type="ECO:0000259" key="3">
    <source>
        <dbReference type="PROSITE" id="PS50222"/>
    </source>
</evidence>
<feature type="compositionally biased region" description="Gly residues" evidence="2">
    <location>
        <begin position="689"/>
        <end position="705"/>
    </location>
</feature>
<reference evidence="4 5" key="1">
    <citation type="journal article" date="2023" name="Commun. Biol.">
        <title>Genome analysis of Parmales, the sister group of diatoms, reveals the evolutionary specialization of diatoms from phago-mixotrophs to photoautotrophs.</title>
        <authorList>
            <person name="Ban H."/>
            <person name="Sato S."/>
            <person name="Yoshikawa S."/>
            <person name="Yamada K."/>
            <person name="Nakamura Y."/>
            <person name="Ichinomiya M."/>
            <person name="Sato N."/>
            <person name="Blanc-Mathieu R."/>
            <person name="Endo H."/>
            <person name="Kuwata A."/>
            <person name="Ogata H."/>
        </authorList>
    </citation>
    <scope>NUCLEOTIDE SEQUENCE [LARGE SCALE GENOMIC DNA]</scope>
</reference>
<accession>A0ABQ6N5L7</accession>
<dbReference type="EMBL" id="BRYB01002146">
    <property type="protein sequence ID" value="GMI40346.1"/>
    <property type="molecule type" value="Genomic_DNA"/>
</dbReference>
<evidence type="ECO:0000256" key="1">
    <source>
        <dbReference type="ARBA" id="ARBA00022837"/>
    </source>
</evidence>
<dbReference type="SUPFAM" id="SSF47473">
    <property type="entry name" value="EF-hand"/>
    <property type="match status" value="1"/>
</dbReference>
<dbReference type="Gene3D" id="1.10.238.10">
    <property type="entry name" value="EF-hand"/>
    <property type="match status" value="1"/>
</dbReference>
<feature type="region of interest" description="Disordered" evidence="2">
    <location>
        <begin position="83"/>
        <end position="137"/>
    </location>
</feature>
<comment type="caution">
    <text evidence="4">The sequence shown here is derived from an EMBL/GenBank/DDBJ whole genome shotgun (WGS) entry which is preliminary data.</text>
</comment>
<keyword evidence="5" id="KW-1185">Reference proteome</keyword>
<evidence type="ECO:0000313" key="4">
    <source>
        <dbReference type="EMBL" id="GMI40346.1"/>
    </source>
</evidence>
<organism evidence="4 5">
    <name type="scientific">Tetraparma gracilis</name>
    <dbReference type="NCBI Taxonomy" id="2962635"/>
    <lineage>
        <taxon>Eukaryota</taxon>
        <taxon>Sar</taxon>
        <taxon>Stramenopiles</taxon>
        <taxon>Ochrophyta</taxon>
        <taxon>Bolidophyceae</taxon>
        <taxon>Parmales</taxon>
        <taxon>Triparmaceae</taxon>
        <taxon>Tetraparma</taxon>
    </lineage>
</organism>
<feature type="region of interest" description="Disordered" evidence="2">
    <location>
        <begin position="38"/>
        <end position="68"/>
    </location>
</feature>
<sequence length="748" mass="84793">MPINKKQQFKDMAHAPTNKSRHNVVNLLNNDREAIAAGATKKKNKAKSKFAGGVHEASGKAVGQAGAATGVRGLRKTANIAKAKKERLKQEEEDAQAAHEEGKQEQGGEGDGGGKKRRKSGRVQELEEKENADEAQAALEEHKEEIARMKQKSASGPKKPFSCWRCFKKWFPLCILLSCCGALWKQLRTSVGFLHAWVQWEFFGKVTHAVNREQYLLEKYMDQRGELIACFQTLKLTDEERVRWVEMWSMIDADEDNTMDEKEFRDFFQFANPEVKDLVCTKRLFQLFNRNFNGFVNIRDFIITTWQYCPFDSQRVAEFAFRLLSRRGDVFDPDVTIIDLVDIEEFVRNRYDPMKRKKANALKKTAVAIFTFMDVDGSGGVGFDEFVVFCSQNPVFLYYAHWYQAAMRAVVFGEQYWRDATNDRSDVLHRDIMQEAMLRDNLDAQIPSLGVLGPELQKKRGNKFKVDFPEAWYKEKEAAFMAKQELKDRQDLAQDMAKQTYARMSRIFVRMIPDAIGLRPAFSIWKDWVEYDKSLHEDGGESYAMSHMSLMDVKEAVKAKSLGMTTAKLEASRKFTKEEMGVEETMHDQVLRESALGAPVDDDVVAEHMRQYEMKLDAQTGSVNKAQRIKESMSYENYTSPTKLKSLRELDSLGNRGMYDLLRDDDEDVAMIQMEFGLGGEDGEDGEGEGGGGGGGGVGGLGRGGSLSPSNMDRMRSGTFGFGDDEEKKGGDESFSFNDFGIDLDEMV</sequence>
<dbReference type="SMART" id="SM00054">
    <property type="entry name" value="EFh"/>
    <property type="match status" value="2"/>
</dbReference>
<proteinExistence type="predicted"/>
<gene>
    <name evidence="4" type="ORF">TeGR_g13332</name>
</gene>
<dbReference type="PROSITE" id="PS00018">
    <property type="entry name" value="EF_HAND_1"/>
    <property type="match status" value="1"/>
</dbReference>
<dbReference type="InterPro" id="IPR018247">
    <property type="entry name" value="EF_Hand_1_Ca_BS"/>
</dbReference>
<feature type="domain" description="EF-hand" evidence="3">
    <location>
        <begin position="361"/>
        <end position="396"/>
    </location>
</feature>
<dbReference type="Proteomes" id="UP001165060">
    <property type="component" value="Unassembled WGS sequence"/>
</dbReference>
<feature type="region of interest" description="Disordered" evidence="2">
    <location>
        <begin position="680"/>
        <end position="748"/>
    </location>
</feature>